<evidence type="ECO:0000313" key="7">
    <source>
        <dbReference type="EMBL" id="MBE1488817.1"/>
    </source>
</evidence>
<evidence type="ECO:0000313" key="8">
    <source>
        <dbReference type="Proteomes" id="UP000649753"/>
    </source>
</evidence>
<protein>
    <submittedName>
        <fullName evidence="7">Membrane protein</fullName>
    </submittedName>
</protein>
<reference evidence="7" key="1">
    <citation type="submission" date="2020-10" db="EMBL/GenBank/DDBJ databases">
        <title>Sequencing the genomes of 1000 actinobacteria strains.</title>
        <authorList>
            <person name="Klenk H.-P."/>
        </authorList>
    </citation>
    <scope>NUCLEOTIDE SEQUENCE</scope>
    <source>
        <strain evidence="7">DSM 46832</strain>
    </source>
</reference>
<keyword evidence="3 6" id="KW-0812">Transmembrane</keyword>
<evidence type="ECO:0000256" key="2">
    <source>
        <dbReference type="ARBA" id="ARBA00022475"/>
    </source>
</evidence>
<organism evidence="7 8">
    <name type="scientific">Plantactinospora soyae</name>
    <dbReference type="NCBI Taxonomy" id="1544732"/>
    <lineage>
        <taxon>Bacteria</taxon>
        <taxon>Bacillati</taxon>
        <taxon>Actinomycetota</taxon>
        <taxon>Actinomycetes</taxon>
        <taxon>Micromonosporales</taxon>
        <taxon>Micromonosporaceae</taxon>
        <taxon>Plantactinospora</taxon>
    </lineage>
</organism>
<accession>A0A927M848</accession>
<dbReference type="AlphaFoldDB" id="A0A927M848"/>
<dbReference type="Proteomes" id="UP000649753">
    <property type="component" value="Unassembled WGS sequence"/>
</dbReference>
<feature type="transmembrane region" description="Helical" evidence="6">
    <location>
        <begin position="206"/>
        <end position="226"/>
    </location>
</feature>
<feature type="transmembrane region" description="Helical" evidence="6">
    <location>
        <begin position="163"/>
        <end position="186"/>
    </location>
</feature>
<evidence type="ECO:0000256" key="4">
    <source>
        <dbReference type="ARBA" id="ARBA00022989"/>
    </source>
</evidence>
<keyword evidence="4 6" id="KW-1133">Transmembrane helix</keyword>
<evidence type="ECO:0000256" key="3">
    <source>
        <dbReference type="ARBA" id="ARBA00022692"/>
    </source>
</evidence>
<dbReference type="PANTHER" id="PTHR30213">
    <property type="entry name" value="INNER MEMBRANE PROTEIN YHJD"/>
    <property type="match status" value="1"/>
</dbReference>
<dbReference type="InterPro" id="IPR017039">
    <property type="entry name" value="Virul_fac_BrkB"/>
</dbReference>
<name>A0A927M848_9ACTN</name>
<dbReference type="PIRSF" id="PIRSF035875">
    <property type="entry name" value="RNase_BN"/>
    <property type="match status" value="1"/>
</dbReference>
<comment type="caution">
    <text evidence="7">The sequence shown here is derived from an EMBL/GenBank/DDBJ whole genome shotgun (WGS) entry which is preliminary data.</text>
</comment>
<evidence type="ECO:0000256" key="5">
    <source>
        <dbReference type="ARBA" id="ARBA00023136"/>
    </source>
</evidence>
<feature type="transmembrane region" description="Helical" evidence="6">
    <location>
        <begin position="238"/>
        <end position="261"/>
    </location>
</feature>
<evidence type="ECO:0000256" key="1">
    <source>
        <dbReference type="ARBA" id="ARBA00004651"/>
    </source>
</evidence>
<dbReference type="EMBL" id="JADBEB010000001">
    <property type="protein sequence ID" value="MBE1488817.1"/>
    <property type="molecule type" value="Genomic_DNA"/>
</dbReference>
<keyword evidence="2" id="KW-1003">Cell membrane</keyword>
<proteinExistence type="predicted"/>
<comment type="subcellular location">
    <subcellularLocation>
        <location evidence="1">Cell membrane</location>
        <topology evidence="1">Multi-pass membrane protein</topology>
    </subcellularLocation>
</comment>
<sequence length="326" mass="34723">MASTTDPAPQESDRDHRLPGHLRQLHWSTWRGVLVRSVKNFVSDNCTDWAAALTYYGVLAIFPSAIVIVALVGLVSKGEQTINTIAELATDVGAGSVVANDTVLKLLGDVVDKQSPAKALLSFGLVAALWSASGYVGAFTRASNAIYGVAEGRPFYRLRPLQLGLTAIALILLAVVATGLIVSGPVTDAVGDALNIGDAPRTIWTVAKWPVLVAIMMLLLSLLFWIAPNVQQPRFRWLTVGGTVALFSWAVVSVGFGFYVARFSSYDVTYGSLAAVIAFLIWLYLSNCAVMLGVEINAEIQRGRAIQGGAEDPVQPALPPKSPADS</sequence>
<evidence type="ECO:0000256" key="6">
    <source>
        <dbReference type="SAM" id="Phobius"/>
    </source>
</evidence>
<dbReference type="NCBIfam" id="TIGR00765">
    <property type="entry name" value="yihY_not_rbn"/>
    <property type="match status" value="1"/>
</dbReference>
<gene>
    <name evidence="7" type="ORF">H4W31_004455</name>
</gene>
<keyword evidence="5 6" id="KW-0472">Membrane</keyword>
<dbReference type="GO" id="GO:0005886">
    <property type="term" value="C:plasma membrane"/>
    <property type="evidence" value="ECO:0007669"/>
    <property type="project" value="UniProtKB-SubCell"/>
</dbReference>
<dbReference type="RefSeq" id="WP_192768397.1">
    <property type="nucleotide sequence ID" value="NZ_JADBEB010000001.1"/>
</dbReference>
<feature type="transmembrane region" description="Helical" evidence="6">
    <location>
        <begin position="273"/>
        <end position="294"/>
    </location>
</feature>
<dbReference type="Pfam" id="PF03631">
    <property type="entry name" value="Virul_fac_BrkB"/>
    <property type="match status" value="1"/>
</dbReference>
<feature type="transmembrane region" description="Helical" evidence="6">
    <location>
        <begin position="53"/>
        <end position="75"/>
    </location>
</feature>
<keyword evidence="8" id="KW-1185">Reference proteome</keyword>
<dbReference type="PANTHER" id="PTHR30213:SF0">
    <property type="entry name" value="UPF0761 MEMBRANE PROTEIN YIHY"/>
    <property type="match status" value="1"/>
</dbReference>